<reference evidence="8 9" key="1">
    <citation type="submission" date="2024-04" db="EMBL/GenBank/DDBJ databases">
        <title>Tritrichomonas musculus Genome.</title>
        <authorList>
            <person name="Alves-Ferreira E."/>
            <person name="Grigg M."/>
            <person name="Lorenzi H."/>
            <person name="Galac M."/>
        </authorList>
    </citation>
    <scope>NUCLEOTIDE SEQUENCE [LARGE SCALE GENOMIC DNA]</scope>
    <source>
        <strain evidence="8 9">EAF2021</strain>
    </source>
</reference>
<evidence type="ECO:0000256" key="5">
    <source>
        <dbReference type="ARBA" id="ARBA00023242"/>
    </source>
</evidence>
<proteinExistence type="predicted"/>
<dbReference type="InterPro" id="IPR031774">
    <property type="entry name" value="SF3A3_dom"/>
</dbReference>
<dbReference type="PROSITE" id="PS50157">
    <property type="entry name" value="ZINC_FINGER_C2H2_2"/>
    <property type="match status" value="1"/>
</dbReference>
<evidence type="ECO:0000259" key="7">
    <source>
        <dbReference type="PROSITE" id="PS50157"/>
    </source>
</evidence>
<dbReference type="InterPro" id="IPR022755">
    <property type="entry name" value="Znf_C2H2_jaz"/>
</dbReference>
<dbReference type="InterPro" id="IPR051421">
    <property type="entry name" value="RNA_Proc_DNA_Dmg_Regulator"/>
</dbReference>
<evidence type="ECO:0000256" key="4">
    <source>
        <dbReference type="ARBA" id="ARBA00022833"/>
    </source>
</evidence>
<keyword evidence="5" id="KW-0539">Nucleus</keyword>
<comment type="caution">
    <text evidence="8">The sequence shown here is derived from an EMBL/GenBank/DDBJ whole genome shotgun (WGS) entry which is preliminary data.</text>
</comment>
<dbReference type="PROSITE" id="PS00028">
    <property type="entry name" value="ZINC_FINGER_C2H2_1"/>
    <property type="match status" value="1"/>
</dbReference>
<dbReference type="Pfam" id="PF12171">
    <property type="entry name" value="zf-C2H2_jaz"/>
    <property type="match status" value="1"/>
</dbReference>
<dbReference type="InterPro" id="IPR036236">
    <property type="entry name" value="Znf_C2H2_sf"/>
</dbReference>
<comment type="subcellular location">
    <subcellularLocation>
        <location evidence="1">Nucleus</location>
    </subcellularLocation>
</comment>
<sequence>MTSTPLEKLRQQYQDIEEFRKRAVHLMLNPPRTIKEAAYCTHHEARYAREIQKTSTQILKTLEKGIERVEDPITSFYTDLERRIQFHQEIADRQNEKGENDSPEENQKKLAGEVNMNDMVTDIKGTIHLSMFYDNDRYQEWRRKRKESGNEKKSRKNKKVIVPETDEALTKFSGEECYGQYLDLYDLHREYISTIQNQNQQKLTTSNLLKNINLNASLIASNKQNEGIISYLEFLEKINNANKIDFIPKTPQGEKFLQSFIDYLISFITRTDPFFDIDSCLKSIDASFERQYSESDFQQNQQKKKTDYYCAFCNRYFDTPELLQNHTKQKSHQKNEEKAEKAGGLSNLIEERRMKSVKHDKQCYTLFQLIERVRPKLVASIENTKRRQTLSAAVLEAEANLDAPIVFDESDDEDEQHFYNPKGLPLGWDGKPIPYWLYKLHGLSVEYKCEICGNKSYWGSLSFERHFFDTKHINGLKAIGIPPTRHFLYVTKVSEALQLYDKIKKTLEHEVWQPGDEEVETEDGQVMSYKIYRDLKNQGFIKQKAIKPK</sequence>
<dbReference type="SMART" id="SM00451">
    <property type="entry name" value="ZnF_U1"/>
    <property type="match status" value="1"/>
</dbReference>
<dbReference type="PANTHER" id="PTHR12786:SF2">
    <property type="entry name" value="SPLICING FACTOR 3A SUBUNIT 3"/>
    <property type="match status" value="1"/>
</dbReference>
<dbReference type="PANTHER" id="PTHR12786">
    <property type="entry name" value="SPLICING FACTOR SF3A-RELATED"/>
    <property type="match status" value="1"/>
</dbReference>
<evidence type="ECO:0000256" key="1">
    <source>
        <dbReference type="ARBA" id="ARBA00004123"/>
    </source>
</evidence>
<keyword evidence="4" id="KW-0862">Zinc</keyword>
<keyword evidence="2" id="KW-0479">Metal-binding</keyword>
<dbReference type="SMART" id="SM00355">
    <property type="entry name" value="ZnF_C2H2"/>
    <property type="match status" value="2"/>
</dbReference>
<dbReference type="SUPFAM" id="SSF57667">
    <property type="entry name" value="beta-beta-alpha zinc fingers"/>
    <property type="match status" value="1"/>
</dbReference>
<organism evidence="8 9">
    <name type="scientific">Tritrichomonas musculus</name>
    <dbReference type="NCBI Taxonomy" id="1915356"/>
    <lineage>
        <taxon>Eukaryota</taxon>
        <taxon>Metamonada</taxon>
        <taxon>Parabasalia</taxon>
        <taxon>Tritrichomonadida</taxon>
        <taxon>Tritrichomonadidae</taxon>
        <taxon>Tritrichomonas</taxon>
    </lineage>
</organism>
<dbReference type="InterPro" id="IPR013087">
    <property type="entry name" value="Znf_C2H2_type"/>
</dbReference>
<dbReference type="EMBL" id="JAPFFF010000005">
    <property type="protein sequence ID" value="KAK8890173.1"/>
    <property type="molecule type" value="Genomic_DNA"/>
</dbReference>
<keyword evidence="3 6" id="KW-0863">Zinc-finger</keyword>
<dbReference type="InterPro" id="IPR003604">
    <property type="entry name" value="Matrin/U1-like-C_Znf_C2H2"/>
</dbReference>
<name>A0ABR2KGS7_9EUKA</name>
<evidence type="ECO:0000256" key="3">
    <source>
        <dbReference type="ARBA" id="ARBA00022771"/>
    </source>
</evidence>
<evidence type="ECO:0000313" key="8">
    <source>
        <dbReference type="EMBL" id="KAK8890173.1"/>
    </source>
</evidence>
<dbReference type="Proteomes" id="UP001470230">
    <property type="component" value="Unassembled WGS sequence"/>
</dbReference>
<accession>A0ABR2KGS7</accession>
<dbReference type="Pfam" id="PF11931">
    <property type="entry name" value="SF3a60_Prp9_C"/>
    <property type="match status" value="1"/>
</dbReference>
<gene>
    <name evidence="8" type="ORF">M9Y10_034941</name>
</gene>
<dbReference type="InterPro" id="IPR024598">
    <property type="entry name" value="SF3a60/Prp9_C"/>
</dbReference>
<feature type="domain" description="C2H2-type" evidence="7">
    <location>
        <begin position="308"/>
        <end position="337"/>
    </location>
</feature>
<dbReference type="Pfam" id="PF16837">
    <property type="entry name" value="SF3A3"/>
    <property type="match status" value="1"/>
</dbReference>
<keyword evidence="9" id="KW-1185">Reference proteome</keyword>
<protein>
    <recommendedName>
        <fullName evidence="7">C2H2-type domain-containing protein</fullName>
    </recommendedName>
</protein>
<evidence type="ECO:0000256" key="2">
    <source>
        <dbReference type="ARBA" id="ARBA00022723"/>
    </source>
</evidence>
<evidence type="ECO:0000256" key="6">
    <source>
        <dbReference type="PROSITE-ProRule" id="PRU00042"/>
    </source>
</evidence>
<dbReference type="Gene3D" id="3.30.160.60">
    <property type="entry name" value="Classic Zinc Finger"/>
    <property type="match status" value="1"/>
</dbReference>
<evidence type="ECO:0000313" key="9">
    <source>
        <dbReference type="Proteomes" id="UP001470230"/>
    </source>
</evidence>